<protein>
    <recommendedName>
        <fullName evidence="2">histidine kinase</fullName>
        <ecNumber evidence="2">2.7.13.3</ecNumber>
    </recommendedName>
</protein>
<organism evidence="6">
    <name type="scientific">Escherichia coli</name>
    <dbReference type="NCBI Taxonomy" id="562"/>
    <lineage>
        <taxon>Bacteria</taxon>
        <taxon>Pseudomonadati</taxon>
        <taxon>Pseudomonadota</taxon>
        <taxon>Gammaproteobacteria</taxon>
        <taxon>Enterobacterales</taxon>
        <taxon>Enterobacteriaceae</taxon>
        <taxon>Escherichia</taxon>
    </lineage>
</organism>
<name>A0A3L0YJI2_ECOLX</name>
<dbReference type="Pfam" id="PF02518">
    <property type="entry name" value="HATPase_c"/>
    <property type="match status" value="1"/>
</dbReference>
<proteinExistence type="predicted"/>
<dbReference type="GO" id="GO:0004673">
    <property type="term" value="F:protein histidine kinase activity"/>
    <property type="evidence" value="ECO:0007669"/>
    <property type="project" value="UniProtKB-EC"/>
</dbReference>
<dbReference type="PANTHER" id="PTHR43065">
    <property type="entry name" value="SENSOR HISTIDINE KINASE"/>
    <property type="match status" value="1"/>
</dbReference>
<accession>A0A3L0YJI2</accession>
<dbReference type="InterPro" id="IPR005467">
    <property type="entry name" value="His_kinase_dom"/>
</dbReference>
<dbReference type="InterPro" id="IPR004358">
    <property type="entry name" value="Sig_transdc_His_kin-like_C"/>
</dbReference>
<dbReference type="PROSITE" id="PS50109">
    <property type="entry name" value="HIS_KIN"/>
    <property type="match status" value="1"/>
</dbReference>
<dbReference type="EC" id="2.7.13.3" evidence="2"/>
<dbReference type="InterPro" id="IPR018490">
    <property type="entry name" value="cNMP-bd_dom_sf"/>
</dbReference>
<dbReference type="PROSITE" id="PS50042">
    <property type="entry name" value="CNMP_BINDING_3"/>
    <property type="match status" value="1"/>
</dbReference>
<evidence type="ECO:0000256" key="1">
    <source>
        <dbReference type="ARBA" id="ARBA00000085"/>
    </source>
</evidence>
<comment type="catalytic activity">
    <reaction evidence="1">
        <text>ATP + protein L-histidine = ADP + protein N-phospho-L-histidine.</text>
        <dbReference type="EC" id="2.7.13.3"/>
    </reaction>
</comment>
<evidence type="ECO:0000256" key="2">
    <source>
        <dbReference type="ARBA" id="ARBA00012438"/>
    </source>
</evidence>
<feature type="domain" description="Histidine kinase" evidence="5">
    <location>
        <begin position="279"/>
        <end position="438"/>
    </location>
</feature>
<dbReference type="SUPFAM" id="SSF51206">
    <property type="entry name" value="cAMP-binding domain-like"/>
    <property type="match status" value="1"/>
</dbReference>
<dbReference type="PRINTS" id="PR00344">
    <property type="entry name" value="BCTRLSENSOR"/>
</dbReference>
<evidence type="ECO:0000259" key="4">
    <source>
        <dbReference type="PROSITE" id="PS50042"/>
    </source>
</evidence>
<dbReference type="SUPFAM" id="SSF55874">
    <property type="entry name" value="ATPase domain of HSP90 chaperone/DNA topoisomerase II/histidine kinase"/>
    <property type="match status" value="1"/>
</dbReference>
<reference evidence="6" key="1">
    <citation type="submission" date="2018-10" db="EMBL/GenBank/DDBJ databases">
        <authorList>
            <consortium name="NARMS: The National Antimicrobial Resistance Monitoring System"/>
        </authorList>
    </citation>
    <scope>NUCLEOTIDE SEQUENCE [LARGE SCALE GENOMIC DNA]</scope>
    <source>
        <strain evidence="6">CVM N17EC0388</strain>
    </source>
</reference>
<dbReference type="Pfam" id="PF00027">
    <property type="entry name" value="cNMP_binding"/>
    <property type="match status" value="1"/>
</dbReference>
<dbReference type="AlphaFoldDB" id="A0A3L0YJI2"/>
<dbReference type="Gene3D" id="2.60.120.10">
    <property type="entry name" value="Jelly Rolls"/>
    <property type="match status" value="1"/>
</dbReference>
<comment type="caution">
    <text evidence="6">The sequence shown here is derived from an EMBL/GenBank/DDBJ whole genome shotgun (WGS) entry which is preliminary data.</text>
</comment>
<keyword evidence="3" id="KW-0597">Phosphoprotein</keyword>
<dbReference type="CDD" id="cd00038">
    <property type="entry name" value="CAP_ED"/>
    <property type="match status" value="1"/>
</dbReference>
<feature type="domain" description="Cyclic nucleotide-binding" evidence="4">
    <location>
        <begin position="1"/>
        <end position="100"/>
    </location>
</feature>
<dbReference type="InterPro" id="IPR003594">
    <property type="entry name" value="HATPase_dom"/>
</dbReference>
<dbReference type="Gene3D" id="1.10.287.130">
    <property type="match status" value="1"/>
</dbReference>
<dbReference type="InterPro" id="IPR000595">
    <property type="entry name" value="cNMP-bd_dom"/>
</dbReference>
<dbReference type="Gene3D" id="3.30.565.10">
    <property type="entry name" value="Histidine kinase-like ATPase, C-terminal domain"/>
    <property type="match status" value="1"/>
</dbReference>
<dbReference type="InterPro" id="IPR036890">
    <property type="entry name" value="HATPase_C_sf"/>
</dbReference>
<evidence type="ECO:0000259" key="5">
    <source>
        <dbReference type="PROSITE" id="PS50109"/>
    </source>
</evidence>
<dbReference type="InterPro" id="IPR014710">
    <property type="entry name" value="RmlC-like_jellyroll"/>
</dbReference>
<gene>
    <name evidence="6" type="ORF">D9F05_21375</name>
</gene>
<evidence type="ECO:0000256" key="3">
    <source>
        <dbReference type="ARBA" id="ARBA00022553"/>
    </source>
</evidence>
<sequence>MSEPHPLHLRYFSDPLRQRTLAVGEQLLEQGEHNDRLYLLRSGRVEGTIMAESERQRVPIMIVEAGNYLGVHSYFSRGASYCRLVAQEPCELAWLDRNTLPVEPERFGSLADQFMPVIMAELAQRQRKVNHAYLERTRTQLRLLEAEKLSLLGQLAAGLAHELNNAIGVVTRNGSGLVDFLGDMLRQYYPREFRLFRQGLEAGQLSSSAEVRRDARRLEEQFRLAPEQAKLLARILNGEQPTRARMRDLLGVANYWQLGRDCHDMQLAVNHAAAIVRSVKQLGGADGERRQGVKVRDTLEQALALLQSSLRQVQVEPVLEGDPRLCANEAELVQVWANILKNALDALQATADPKIWLHCRTHDEWIEVTLANNGPVIPPELQPRIFKPNVTTKRGGLSFGLGLGLAIAERVVTSYGGEISLVSEPGLTAFKVRLPREYGQDESDMCG</sequence>
<dbReference type="EMBL" id="RNRV01000056">
    <property type="protein sequence ID" value="MHO06853.1"/>
    <property type="molecule type" value="Genomic_DNA"/>
</dbReference>
<dbReference type="PANTHER" id="PTHR43065:SF48">
    <property type="entry name" value="HISTIDINE KINASE"/>
    <property type="match status" value="1"/>
</dbReference>
<evidence type="ECO:0000313" key="6">
    <source>
        <dbReference type="EMBL" id="MHO06853.1"/>
    </source>
</evidence>
<dbReference type="SMART" id="SM00387">
    <property type="entry name" value="HATPase_c"/>
    <property type="match status" value="1"/>
</dbReference>